<dbReference type="Proteomes" id="UP000799770">
    <property type="component" value="Unassembled WGS sequence"/>
</dbReference>
<sequence length="371" mass="40415">MAPKISRKTSVGQLNSYGEKGETSKNWLARHLRLPLPRQAKGPDNGCETHRPRTAPSIGTARKPFAISTAVEPPLVRPLNKPPPRPPRPDSGVIRDVNAWLDASMIKPAAPLMGGIPYWREGEEPGAAPCPDVRYAIPIVKEPETERPTTSHSQQIASFCRRAKKIQVRMPTLLRTKSHRVAVQQKQANRRSTSMPLLSKPLPPLPPLPPLLTIGNGGVSTPHLLRRSRSLAQITSRSQVTSVSSGGWLGGQRHYVAVGGRLGTPLDRDSAILQSVRGPLEHPPIRRSPAGLGIPREDSMGNLSDAPTYSTGPPPPSYRSHAASILSTSSFGCVDGMDAEHRQISQQRAAQRSRGIKCRFKRMAQRAHLAK</sequence>
<organism evidence="2 3">
    <name type="scientific">Lophiotrema nucula</name>
    <dbReference type="NCBI Taxonomy" id="690887"/>
    <lineage>
        <taxon>Eukaryota</taxon>
        <taxon>Fungi</taxon>
        <taxon>Dikarya</taxon>
        <taxon>Ascomycota</taxon>
        <taxon>Pezizomycotina</taxon>
        <taxon>Dothideomycetes</taxon>
        <taxon>Pleosporomycetidae</taxon>
        <taxon>Pleosporales</taxon>
        <taxon>Lophiotremataceae</taxon>
        <taxon>Lophiotrema</taxon>
    </lineage>
</organism>
<evidence type="ECO:0000313" key="2">
    <source>
        <dbReference type="EMBL" id="KAF2117431.1"/>
    </source>
</evidence>
<evidence type="ECO:0000256" key="1">
    <source>
        <dbReference type="SAM" id="MobiDB-lite"/>
    </source>
</evidence>
<reference evidence="2" key="1">
    <citation type="journal article" date="2020" name="Stud. Mycol.">
        <title>101 Dothideomycetes genomes: a test case for predicting lifestyles and emergence of pathogens.</title>
        <authorList>
            <person name="Haridas S."/>
            <person name="Albert R."/>
            <person name="Binder M."/>
            <person name="Bloem J."/>
            <person name="Labutti K."/>
            <person name="Salamov A."/>
            <person name="Andreopoulos B."/>
            <person name="Baker S."/>
            <person name="Barry K."/>
            <person name="Bills G."/>
            <person name="Bluhm B."/>
            <person name="Cannon C."/>
            <person name="Castanera R."/>
            <person name="Culley D."/>
            <person name="Daum C."/>
            <person name="Ezra D."/>
            <person name="Gonzalez J."/>
            <person name="Henrissat B."/>
            <person name="Kuo A."/>
            <person name="Liang C."/>
            <person name="Lipzen A."/>
            <person name="Lutzoni F."/>
            <person name="Magnuson J."/>
            <person name="Mondo S."/>
            <person name="Nolan M."/>
            <person name="Ohm R."/>
            <person name="Pangilinan J."/>
            <person name="Park H.-J."/>
            <person name="Ramirez L."/>
            <person name="Alfaro M."/>
            <person name="Sun H."/>
            <person name="Tritt A."/>
            <person name="Yoshinaga Y."/>
            <person name="Zwiers L.-H."/>
            <person name="Turgeon B."/>
            <person name="Goodwin S."/>
            <person name="Spatafora J."/>
            <person name="Crous P."/>
            <person name="Grigoriev I."/>
        </authorList>
    </citation>
    <scope>NUCLEOTIDE SEQUENCE</scope>
    <source>
        <strain evidence="2">CBS 627.86</strain>
    </source>
</reference>
<feature type="region of interest" description="Disordered" evidence="1">
    <location>
        <begin position="1"/>
        <end position="91"/>
    </location>
</feature>
<proteinExistence type="predicted"/>
<protein>
    <submittedName>
        <fullName evidence="2">Uncharacterized protein</fullName>
    </submittedName>
</protein>
<feature type="region of interest" description="Disordered" evidence="1">
    <location>
        <begin position="277"/>
        <end position="321"/>
    </location>
</feature>
<evidence type="ECO:0000313" key="3">
    <source>
        <dbReference type="Proteomes" id="UP000799770"/>
    </source>
</evidence>
<keyword evidence="3" id="KW-1185">Reference proteome</keyword>
<dbReference type="AlphaFoldDB" id="A0A6A5ZG90"/>
<gene>
    <name evidence="2" type="ORF">BDV96DRAFT_598329</name>
</gene>
<feature type="compositionally biased region" description="Polar residues" evidence="1">
    <location>
        <begin position="184"/>
        <end position="195"/>
    </location>
</feature>
<dbReference type="OrthoDB" id="3935253at2759"/>
<name>A0A6A5ZG90_9PLEO</name>
<feature type="region of interest" description="Disordered" evidence="1">
    <location>
        <begin position="178"/>
        <end position="202"/>
    </location>
</feature>
<accession>A0A6A5ZG90</accession>
<dbReference type="EMBL" id="ML977319">
    <property type="protein sequence ID" value="KAF2117431.1"/>
    <property type="molecule type" value="Genomic_DNA"/>
</dbReference>